<dbReference type="Gene3D" id="3.20.20.70">
    <property type="entry name" value="Aldolase class I"/>
    <property type="match status" value="1"/>
</dbReference>
<evidence type="ECO:0000259" key="8">
    <source>
        <dbReference type="Pfam" id="PF14508"/>
    </source>
</evidence>
<keyword evidence="4" id="KW-0106">Calcium</keyword>
<feature type="domain" description="Glycosyl-hydrolase 97 C-terminal oligomerisation" evidence="9">
    <location>
        <begin position="554"/>
        <end position="649"/>
    </location>
</feature>
<dbReference type="InterPro" id="IPR029483">
    <property type="entry name" value="GH97_C"/>
</dbReference>
<dbReference type="InterPro" id="IPR019563">
    <property type="entry name" value="GH97_catalytic"/>
</dbReference>
<dbReference type="Pfam" id="PF10566">
    <property type="entry name" value="Glyco_hydro_97"/>
    <property type="match status" value="1"/>
</dbReference>
<accession>A0ABV5J4D2</accession>
<comment type="cofactor">
    <cofactor evidence="1">
        <name>Ca(2+)</name>
        <dbReference type="ChEBI" id="CHEBI:29108"/>
    </cofactor>
</comment>
<sequence length="652" mass="75017">MKKGILPIVLYFMVFSVHAEQVFNLTSKDQQTVLTVEVGEEISWSVKKYGQNVIKKAVIGLEIENQKLGWNSKLKDYHENEMEETLAPVVPLKQSKVNNSYKSLELKFEDRFSIQFRVYNEGVAYRFLTQIPNEINVHAERMDLTFPEGSHSFFPQEEGMYSHYEREYFKMDIDEIENGAFCSLPVMFGKEEEFKVLFSEADLYDYPNLFLKKGEGQAFQAIFPKVVLETQPKPSEEDRSVNITKEANYIAATQGERSFPWRFFMIDKEDKAFLENDMVFKLSRPLKLEKTDWIKPGKVAWDWYNANNIFGVDFESGLNTVTYKYYIDFAAQYGLEYVILDEGWTKSTTEITEFNPEMDVHEIIAYGKEKGVGIILWCLWVPLDADLENILQTYSDWGAKGIKVDFMQRADQYMVNSYTKIAREAGKRNLLVDYHGAFKPSGLRRAYPNVVSYEGVKGSENHKWGKLVTPEHNLTLPFIRMAVGPMDYTPGAMSNAQKENFTPRFERPMSQGTRAHQAAMYVLYESPLQMLCDSPSAYLKDSQTVEVIAQIPTVWDETIALDGKVGEMAQMVRRNGENWYLGAMTNWDARDLNFDFSFLPEGTYELTLLRDGKNAHRYAEDYVVEKMEVGPDSQLEVHLAPGGGCVGILKKK</sequence>
<organism evidence="10 11">
    <name type="scientific">Echinicola jeungdonensis</name>
    <dbReference type="NCBI Taxonomy" id="709343"/>
    <lineage>
        <taxon>Bacteria</taxon>
        <taxon>Pseudomonadati</taxon>
        <taxon>Bacteroidota</taxon>
        <taxon>Cytophagia</taxon>
        <taxon>Cytophagales</taxon>
        <taxon>Cyclobacteriaceae</taxon>
        <taxon>Echinicola</taxon>
    </lineage>
</organism>
<keyword evidence="5 10" id="KW-0326">Glycosidase</keyword>
<feature type="domain" description="Glycosyl-hydrolase 97 N-terminal" evidence="8">
    <location>
        <begin position="25"/>
        <end position="285"/>
    </location>
</feature>
<evidence type="ECO:0000256" key="6">
    <source>
        <dbReference type="SAM" id="SignalP"/>
    </source>
</evidence>
<evidence type="ECO:0000256" key="2">
    <source>
        <dbReference type="ARBA" id="ARBA00011245"/>
    </source>
</evidence>
<keyword evidence="3 10" id="KW-0378">Hydrolase</keyword>
<feature type="chain" id="PRO_5046633392" evidence="6">
    <location>
        <begin position="20"/>
        <end position="652"/>
    </location>
</feature>
<dbReference type="InterPro" id="IPR014718">
    <property type="entry name" value="GH-type_carb-bd"/>
</dbReference>
<evidence type="ECO:0000313" key="11">
    <source>
        <dbReference type="Proteomes" id="UP001589654"/>
    </source>
</evidence>
<evidence type="ECO:0000256" key="1">
    <source>
        <dbReference type="ARBA" id="ARBA00001913"/>
    </source>
</evidence>
<dbReference type="GO" id="GO:0016798">
    <property type="term" value="F:hydrolase activity, acting on glycosyl bonds"/>
    <property type="evidence" value="ECO:0007669"/>
    <property type="project" value="UniProtKB-KW"/>
</dbReference>
<protein>
    <submittedName>
        <fullName evidence="10">Glycoside hydrolase family 97 protein</fullName>
        <ecNumber evidence="10">3.2.1.-</ecNumber>
    </submittedName>
</protein>
<evidence type="ECO:0000256" key="4">
    <source>
        <dbReference type="ARBA" id="ARBA00022837"/>
    </source>
</evidence>
<evidence type="ECO:0000313" key="10">
    <source>
        <dbReference type="EMBL" id="MFB9211678.1"/>
    </source>
</evidence>
<evidence type="ECO:0000259" key="7">
    <source>
        <dbReference type="Pfam" id="PF10566"/>
    </source>
</evidence>
<gene>
    <name evidence="10" type="ORF">ACFFUR_07660</name>
</gene>
<feature type="domain" description="Glycosyl-hydrolase 97 catalytic" evidence="7">
    <location>
        <begin position="303"/>
        <end position="456"/>
    </location>
</feature>
<dbReference type="InterPro" id="IPR013785">
    <property type="entry name" value="Aldolase_TIM"/>
</dbReference>
<comment type="subunit">
    <text evidence="2">Monomer.</text>
</comment>
<dbReference type="PANTHER" id="PTHR35803">
    <property type="entry name" value="GLUCAN 1,4-ALPHA-GLUCOSIDASE SUSB-RELATED"/>
    <property type="match status" value="1"/>
</dbReference>
<dbReference type="InterPro" id="IPR017853">
    <property type="entry name" value="GH"/>
</dbReference>
<dbReference type="RefSeq" id="WP_290246312.1">
    <property type="nucleotide sequence ID" value="NZ_JAUFQT010000001.1"/>
</dbReference>
<dbReference type="EMBL" id="JBHMEW010000052">
    <property type="protein sequence ID" value="MFB9211678.1"/>
    <property type="molecule type" value="Genomic_DNA"/>
</dbReference>
<feature type="signal peptide" evidence="6">
    <location>
        <begin position="1"/>
        <end position="19"/>
    </location>
</feature>
<dbReference type="InterPro" id="IPR052720">
    <property type="entry name" value="Glycosyl_hydrolase_97"/>
</dbReference>
<evidence type="ECO:0000259" key="9">
    <source>
        <dbReference type="Pfam" id="PF14509"/>
    </source>
</evidence>
<reference evidence="10 11" key="1">
    <citation type="submission" date="2024-09" db="EMBL/GenBank/DDBJ databases">
        <authorList>
            <person name="Sun Q."/>
            <person name="Mori K."/>
        </authorList>
    </citation>
    <scope>NUCLEOTIDE SEQUENCE [LARGE SCALE GENOMIC DNA]</scope>
    <source>
        <strain evidence="10 11">CECT 7682</strain>
    </source>
</reference>
<name>A0ABV5J4D2_9BACT</name>
<dbReference type="Gene3D" id="2.60.40.1180">
    <property type="entry name" value="Golgi alpha-mannosidase II"/>
    <property type="match status" value="1"/>
</dbReference>
<proteinExistence type="predicted"/>
<dbReference type="InterPro" id="IPR013780">
    <property type="entry name" value="Glyco_hydro_b"/>
</dbReference>
<dbReference type="EC" id="3.2.1.-" evidence="10"/>
<dbReference type="PANTHER" id="PTHR35803:SF2">
    <property type="entry name" value="RETAINING ALPHA-GALACTOSIDASE"/>
    <property type="match status" value="1"/>
</dbReference>
<dbReference type="Pfam" id="PF14509">
    <property type="entry name" value="GH97_C"/>
    <property type="match status" value="1"/>
</dbReference>
<comment type="caution">
    <text evidence="10">The sequence shown here is derived from an EMBL/GenBank/DDBJ whole genome shotgun (WGS) entry which is preliminary data.</text>
</comment>
<dbReference type="InterPro" id="IPR029486">
    <property type="entry name" value="GH97_N"/>
</dbReference>
<dbReference type="Pfam" id="PF14508">
    <property type="entry name" value="GH97_N"/>
    <property type="match status" value="1"/>
</dbReference>
<dbReference type="Proteomes" id="UP001589654">
    <property type="component" value="Unassembled WGS sequence"/>
</dbReference>
<keyword evidence="11" id="KW-1185">Reference proteome</keyword>
<evidence type="ECO:0000256" key="3">
    <source>
        <dbReference type="ARBA" id="ARBA00022801"/>
    </source>
</evidence>
<dbReference type="Gene3D" id="2.70.98.10">
    <property type="match status" value="1"/>
</dbReference>
<dbReference type="SUPFAM" id="SSF51445">
    <property type="entry name" value="(Trans)glycosidases"/>
    <property type="match status" value="1"/>
</dbReference>
<keyword evidence="6" id="KW-0732">Signal</keyword>
<evidence type="ECO:0000256" key="5">
    <source>
        <dbReference type="ARBA" id="ARBA00023295"/>
    </source>
</evidence>